<evidence type="ECO:0000313" key="8">
    <source>
        <dbReference type="EMBL" id="HGD13885.1"/>
    </source>
</evidence>
<feature type="domain" description="Cardiolipin synthase N-terminal" evidence="7">
    <location>
        <begin position="15"/>
        <end position="58"/>
    </location>
</feature>
<feature type="transmembrane region" description="Helical" evidence="6">
    <location>
        <begin position="7"/>
        <end position="25"/>
    </location>
</feature>
<keyword evidence="3 6" id="KW-0812">Transmembrane</keyword>
<evidence type="ECO:0000259" key="7">
    <source>
        <dbReference type="Pfam" id="PF13396"/>
    </source>
</evidence>
<keyword evidence="5 6" id="KW-0472">Membrane</keyword>
<comment type="caution">
    <text evidence="8">The sequence shown here is derived from an EMBL/GenBank/DDBJ whole genome shotgun (WGS) entry which is preliminary data.</text>
</comment>
<accession>A0A7V3PV05</accession>
<comment type="subcellular location">
    <subcellularLocation>
        <location evidence="1">Cell membrane</location>
        <topology evidence="1">Multi-pass membrane protein</topology>
    </subcellularLocation>
</comment>
<dbReference type="AlphaFoldDB" id="A0A7V3PV05"/>
<proteinExistence type="predicted"/>
<dbReference type="InterPro" id="IPR027379">
    <property type="entry name" value="CLS_N"/>
</dbReference>
<keyword evidence="2" id="KW-1003">Cell membrane</keyword>
<keyword evidence="4 6" id="KW-1133">Transmembrane helix</keyword>
<evidence type="ECO:0000256" key="3">
    <source>
        <dbReference type="ARBA" id="ARBA00022692"/>
    </source>
</evidence>
<dbReference type="EMBL" id="DTMZ01000186">
    <property type="protein sequence ID" value="HGD13885.1"/>
    <property type="molecule type" value="Genomic_DNA"/>
</dbReference>
<sequence>MLLTFGSILGIGATIIWIWMLIEVLTRETNEGNTRLIWTLVIIFTHWLGALIYIFARRQERISKLGR</sequence>
<protein>
    <submittedName>
        <fullName evidence="8">PLDc_N domain-containing protein</fullName>
    </submittedName>
</protein>
<evidence type="ECO:0000256" key="6">
    <source>
        <dbReference type="SAM" id="Phobius"/>
    </source>
</evidence>
<evidence type="ECO:0000256" key="5">
    <source>
        <dbReference type="ARBA" id="ARBA00023136"/>
    </source>
</evidence>
<organism evidence="8">
    <name type="scientific">candidate division WOR-3 bacterium</name>
    <dbReference type="NCBI Taxonomy" id="2052148"/>
    <lineage>
        <taxon>Bacteria</taxon>
        <taxon>Bacteria division WOR-3</taxon>
    </lineage>
</organism>
<evidence type="ECO:0000256" key="4">
    <source>
        <dbReference type="ARBA" id="ARBA00022989"/>
    </source>
</evidence>
<dbReference type="GO" id="GO:0005886">
    <property type="term" value="C:plasma membrane"/>
    <property type="evidence" value="ECO:0007669"/>
    <property type="project" value="UniProtKB-SubCell"/>
</dbReference>
<name>A0A7V3PV05_UNCW3</name>
<evidence type="ECO:0000256" key="2">
    <source>
        <dbReference type="ARBA" id="ARBA00022475"/>
    </source>
</evidence>
<evidence type="ECO:0000256" key="1">
    <source>
        <dbReference type="ARBA" id="ARBA00004651"/>
    </source>
</evidence>
<dbReference type="Pfam" id="PF13396">
    <property type="entry name" value="PLDc_N"/>
    <property type="match status" value="1"/>
</dbReference>
<reference evidence="8" key="1">
    <citation type="journal article" date="2020" name="mSystems">
        <title>Genome- and Community-Level Interaction Insights into Carbon Utilization and Element Cycling Functions of Hydrothermarchaeota in Hydrothermal Sediment.</title>
        <authorList>
            <person name="Zhou Z."/>
            <person name="Liu Y."/>
            <person name="Xu W."/>
            <person name="Pan J."/>
            <person name="Luo Z.H."/>
            <person name="Li M."/>
        </authorList>
    </citation>
    <scope>NUCLEOTIDE SEQUENCE [LARGE SCALE GENOMIC DNA]</scope>
    <source>
        <strain evidence="8">SpSt-914</strain>
    </source>
</reference>
<feature type="transmembrane region" description="Helical" evidence="6">
    <location>
        <begin position="37"/>
        <end position="56"/>
    </location>
</feature>
<gene>
    <name evidence="8" type="ORF">ENX16_07415</name>
</gene>